<proteinExistence type="predicted"/>
<dbReference type="InterPro" id="IPR003961">
    <property type="entry name" value="FN3_dom"/>
</dbReference>
<dbReference type="Pfam" id="PF00395">
    <property type="entry name" value="SLH"/>
    <property type="match status" value="3"/>
</dbReference>
<dbReference type="SUPFAM" id="SSF101898">
    <property type="entry name" value="NHL repeat"/>
    <property type="match status" value="1"/>
</dbReference>
<dbReference type="OrthoDB" id="9799230at2"/>
<dbReference type="InterPro" id="IPR036116">
    <property type="entry name" value="FN3_sf"/>
</dbReference>
<feature type="repeat" description="NHL" evidence="2">
    <location>
        <begin position="195"/>
        <end position="238"/>
    </location>
</feature>
<feature type="repeat" description="NHL" evidence="2">
    <location>
        <begin position="53"/>
        <end position="85"/>
    </location>
</feature>
<protein>
    <submittedName>
        <fullName evidence="5">Uncharacterized protein</fullName>
    </submittedName>
</protein>
<feature type="repeat" description="NHL" evidence="2">
    <location>
        <begin position="607"/>
        <end position="645"/>
    </location>
</feature>
<feature type="repeat" description="NHL" evidence="2">
    <location>
        <begin position="450"/>
        <end position="493"/>
    </location>
</feature>
<gene>
    <name evidence="5" type="ORF">CF651_13805</name>
</gene>
<name>A0A229UR95_9BACL</name>
<dbReference type="Pfam" id="PF01436">
    <property type="entry name" value="NHL"/>
    <property type="match status" value="12"/>
</dbReference>
<dbReference type="PANTHER" id="PTHR24104:SF25">
    <property type="entry name" value="PROTEIN LIN-41"/>
    <property type="match status" value="1"/>
</dbReference>
<dbReference type="InterPro" id="IPR001258">
    <property type="entry name" value="NHL_repeat"/>
</dbReference>
<dbReference type="GO" id="GO:0008270">
    <property type="term" value="F:zinc ion binding"/>
    <property type="evidence" value="ECO:0007669"/>
    <property type="project" value="UniProtKB-KW"/>
</dbReference>
<dbReference type="SUPFAM" id="SSF50969">
    <property type="entry name" value="YVTN repeat-like/Quinoprotein amine dehydrogenase"/>
    <property type="match status" value="1"/>
</dbReference>
<dbReference type="Pfam" id="PF00041">
    <property type="entry name" value="fn3"/>
    <property type="match status" value="2"/>
</dbReference>
<dbReference type="SMART" id="SM00060">
    <property type="entry name" value="FN3"/>
    <property type="match status" value="2"/>
</dbReference>
<keyword evidence="1" id="KW-0677">Repeat</keyword>
<dbReference type="RefSeq" id="WP_094015448.1">
    <property type="nucleotide sequence ID" value="NZ_NMQW01000018.1"/>
</dbReference>
<feature type="repeat" description="NHL" evidence="2">
    <location>
        <begin position="348"/>
        <end position="391"/>
    </location>
</feature>
<dbReference type="InterPro" id="IPR011042">
    <property type="entry name" value="6-blade_b-propeller_TolB-like"/>
</dbReference>
<evidence type="ECO:0000313" key="6">
    <source>
        <dbReference type="Proteomes" id="UP000215509"/>
    </source>
</evidence>
<dbReference type="EMBL" id="NMQW01000018">
    <property type="protein sequence ID" value="OXM85771.1"/>
    <property type="molecule type" value="Genomic_DNA"/>
</dbReference>
<dbReference type="Gene3D" id="2.120.10.30">
    <property type="entry name" value="TolB, C-terminal domain"/>
    <property type="match status" value="9"/>
</dbReference>
<feature type="repeat" description="NHL" evidence="2">
    <location>
        <begin position="399"/>
        <end position="442"/>
    </location>
</feature>
<dbReference type="InterPro" id="IPR013783">
    <property type="entry name" value="Ig-like_fold"/>
</dbReference>
<accession>A0A229UR95</accession>
<reference evidence="5 6" key="1">
    <citation type="submission" date="2017-07" db="EMBL/GenBank/DDBJ databases">
        <title>Genome sequencing and assembly of Paenibacillus rigui.</title>
        <authorList>
            <person name="Mayilraj S."/>
        </authorList>
    </citation>
    <scope>NUCLEOTIDE SEQUENCE [LARGE SCALE GENOMIC DNA]</scope>
    <source>
        <strain evidence="5 6">JCM 16352</strain>
    </source>
</reference>
<dbReference type="PANTHER" id="PTHR24104">
    <property type="entry name" value="E3 UBIQUITIN-PROTEIN LIGASE NHLRC1-RELATED"/>
    <property type="match status" value="1"/>
</dbReference>
<feature type="repeat" description="NHL" evidence="2">
    <location>
        <begin position="501"/>
        <end position="544"/>
    </location>
</feature>
<dbReference type="InterPro" id="IPR001119">
    <property type="entry name" value="SLH_dom"/>
</dbReference>
<dbReference type="PROSITE" id="PS50853">
    <property type="entry name" value="FN3"/>
    <property type="match status" value="2"/>
</dbReference>
<evidence type="ECO:0000256" key="2">
    <source>
        <dbReference type="PROSITE-ProRule" id="PRU00504"/>
    </source>
</evidence>
<keyword evidence="6" id="KW-1185">Reference proteome</keyword>
<feature type="repeat" description="NHL" evidence="2">
    <location>
        <begin position="297"/>
        <end position="340"/>
    </location>
</feature>
<dbReference type="CDD" id="cd00063">
    <property type="entry name" value="FN3"/>
    <property type="match status" value="2"/>
</dbReference>
<evidence type="ECO:0000259" key="3">
    <source>
        <dbReference type="PROSITE" id="PS50853"/>
    </source>
</evidence>
<feature type="repeat" description="NHL" evidence="2">
    <location>
        <begin position="148"/>
        <end position="187"/>
    </location>
</feature>
<evidence type="ECO:0000259" key="4">
    <source>
        <dbReference type="PROSITE" id="PS51272"/>
    </source>
</evidence>
<dbReference type="PROSITE" id="PS51272">
    <property type="entry name" value="SLH"/>
    <property type="match status" value="3"/>
</dbReference>
<feature type="domain" description="Fibronectin type-III" evidence="3">
    <location>
        <begin position="651"/>
        <end position="741"/>
    </location>
</feature>
<dbReference type="Gene3D" id="2.40.10.500">
    <property type="match status" value="1"/>
</dbReference>
<dbReference type="InterPro" id="IPR011044">
    <property type="entry name" value="Quino_amine_DH_bsu"/>
</dbReference>
<dbReference type="AlphaFoldDB" id="A0A229UR95"/>
<feature type="repeat" description="NHL" evidence="2">
    <location>
        <begin position="246"/>
        <end position="289"/>
    </location>
</feature>
<dbReference type="SUPFAM" id="SSF63825">
    <property type="entry name" value="YWTD domain"/>
    <property type="match status" value="1"/>
</dbReference>
<feature type="domain" description="SLH" evidence="4">
    <location>
        <begin position="1081"/>
        <end position="1140"/>
    </location>
</feature>
<comment type="caution">
    <text evidence="5">The sequence shown here is derived from an EMBL/GenBank/DDBJ whole genome shotgun (WGS) entry which is preliminary data.</text>
</comment>
<organism evidence="5 6">
    <name type="scientific">Paenibacillus rigui</name>
    <dbReference type="NCBI Taxonomy" id="554312"/>
    <lineage>
        <taxon>Bacteria</taxon>
        <taxon>Bacillati</taxon>
        <taxon>Bacillota</taxon>
        <taxon>Bacilli</taxon>
        <taxon>Bacillales</taxon>
        <taxon>Paenibacillaceae</taxon>
        <taxon>Paenibacillus</taxon>
    </lineage>
</organism>
<dbReference type="PROSITE" id="PS51125">
    <property type="entry name" value="NHL"/>
    <property type="match status" value="12"/>
</dbReference>
<feature type="repeat" description="NHL" evidence="2">
    <location>
        <begin position="93"/>
        <end position="136"/>
    </location>
</feature>
<feature type="domain" description="SLH" evidence="4">
    <location>
        <begin position="1212"/>
        <end position="1271"/>
    </location>
</feature>
<feature type="domain" description="SLH" evidence="4">
    <location>
        <begin position="1141"/>
        <end position="1204"/>
    </location>
</feature>
<dbReference type="Gene3D" id="2.60.40.10">
    <property type="entry name" value="Immunoglobulins"/>
    <property type="match status" value="2"/>
</dbReference>
<dbReference type="Proteomes" id="UP000215509">
    <property type="component" value="Unassembled WGS sequence"/>
</dbReference>
<evidence type="ECO:0000256" key="1">
    <source>
        <dbReference type="ARBA" id="ARBA00022737"/>
    </source>
</evidence>
<feature type="domain" description="Fibronectin type-III" evidence="3">
    <location>
        <begin position="749"/>
        <end position="843"/>
    </location>
</feature>
<evidence type="ECO:0000313" key="5">
    <source>
        <dbReference type="EMBL" id="OXM85771.1"/>
    </source>
</evidence>
<sequence length="1271" mass="135623">MTLEHAGHRWSVTWIRRIVIFMIFASVLAAPVQAAEQWSQYAKIGLGSNEDLGTFSSPAGVAIDKWGNMYVADNVNHRIQKLTVATGVWSEWKKKGGGYGSGLGEFSNPSGVAVDSNDNVYVADSSNHRIQKLDSSTSVWSEWKKIDGGSGNGLGEFNDPKGVAVDNSGNVYVADSHNHRIQKLTVSSGVWSEWKKNGGGSGNGLGEFNDPKGVAVDESGNLYVADSRNHRIQKLTASTGTWSEWKKSGGGLGNGLGEFDQPFGVSLDRNRNLYVTDYNNHRIQKLDLSTGVWSEWKKSGGGSGSGLGEFYYPKGVTVDVNGNVYVVDSQNHRIQRLSTAEGQWSEWGYRGAVKGEGLGEFAYPNAVAVDKYKNVYVADFGNHRIQKREAATGVWTEWKKNGGGYGSAPGEFDGPADVAVDEDGNVYVADFYNHRIQKLDASTGVWSEWKKSGGGSGNGPGEFNYPSGVAVDHNKNVYVADYGNDRIQKLEVATGIWSEWKKNGGGAGSALGEFNKPSGIEVGNDGNVYVADMSNHRIQKLDSATGVWSEWKKNGGGSGSGLGEFNEPYSVAVDNRGNVYVADSMNNRIQKWNAAKNAWSEWTKSGGGSGSGLGEFREPLGVAVNDDYLYVAETSNHRIQILKMTITPPGTPTAVKAEVRKGESQATISFTLPDNDGGSDITGYTVTSSPEGLTASGTGSPITVTGLTYGTAYTFTVVATNRAGNSVASASSNSVTPTQLNDPVTVPGTPTAVMAEVRKGESQATIRFTPPDNDGGSAITGYTVTSSPEGLTASGTGSPITVTGLTYGTAYTFTVVATNRAGSSMASNASNAVIPVYFSSHPSKSGSSTSSKSDLTDAVILVNGKSEIAGTVKVANINSRSVITIAVDRKKLENQLAMEGQHAVVTIPVKDKSDVVIGELNGRMIKNMEEKQAVLEITTDRASYTLPAQQINIGAISDQVGKSIALEDIKVQIEIAIPTADIQKVVENMAAQGAFTLVAPPINFSVRAMNGDKSIEVSKFNVYVERTLAIPGDVDPNKITTGVVVDPDGSSTHVPTKVVAMHGSYYAVIKSLTNSTYSLVWHPIEFNDVANHWAKHAVNDMGSRMVIDGTGDGMFSPDREITRAEFAAILVRGLGLRLEKGSVPFSDVSNSDWYSNAVKTAYAYNLISGFEDGTFHPSDKITREQAMAMIAKAMKTTGLGSELPTPASQAVLTSFHDANRVAEWAKDSMIECLNVGIISGRNSTEVAPQSYITRAEVAAMMERLLQKSGLI</sequence>
<dbReference type="InterPro" id="IPR050952">
    <property type="entry name" value="TRIM-NHL_E3_ligases"/>
</dbReference>
<dbReference type="SUPFAM" id="SSF49265">
    <property type="entry name" value="Fibronectin type III"/>
    <property type="match status" value="1"/>
</dbReference>
<feature type="repeat" description="NHL" evidence="2">
    <location>
        <begin position="552"/>
        <end position="595"/>
    </location>
</feature>